<dbReference type="Proteomes" id="UP001197093">
    <property type="component" value="Unassembled WGS sequence"/>
</dbReference>
<dbReference type="PROSITE" id="PS51819">
    <property type="entry name" value="VOC"/>
    <property type="match status" value="1"/>
</dbReference>
<sequence length="653" mass="71785">MALAAAHVRIARPTDDIDSLLPFYRDGLGFEVLGSFADHQGFDGVMLGHKSAGYHLEFTRHRGHDVGRAPTQDHLLIFYLPDSDSHARAVAQMEGSGFPPVASFNPYWDQCGRTFEDPDGYRVVLAKMAPPHLSSIGEAHTQTSTPAAKLCLRRESPVPLSLHVQFQPRYSLYLDSEEYGEFIVNAEFSHSSKWANKLIFSINIAETDDPLVQNTVPVNSTDTSSASPSPPPTRLEPSKSCSTAPLKVARLLGPPLPPLLPPGQTLRQRHPHRQPLRRPLLPQLPHNHTFVPLLPYGFYASYDHFLRENDTALVDAYAARGLNAMTPLATMADSAALLTHMALPPRNIRFMYSLRDGYKNLSHVSANVVAARDAEGLFAYWTADEPDGWQDPFAAPRDAYALVKRLDPYHPVAVTLNCQDYHYAEYSDGAAADFLMADVYPIGINATWSKWGTACNATHGDCGCDNCAGAVQDVARRLDDLKRYQAWLGRWRKTVVFNPQSFHGEDYWLRDPSVEESWVMALLALNHDAKGVISWLWPTSEALAGAHGKLASVVTRGEVVGFLVGGEPRKVEVEVPGTEVVDVASWVMGGKMLVSVVNGGYVDVARVEVPVSNATVVESTPWGSVRWALEGAKLTVPLLPALSTSLVILDLRD</sequence>
<proteinExistence type="predicted"/>
<dbReference type="AlphaFoldDB" id="A0AAD4EWH9"/>
<feature type="region of interest" description="Disordered" evidence="1">
    <location>
        <begin position="213"/>
        <end position="240"/>
    </location>
</feature>
<feature type="compositionally biased region" description="Basic residues" evidence="1">
    <location>
        <begin position="267"/>
        <end position="276"/>
    </location>
</feature>
<dbReference type="InterPro" id="IPR058998">
    <property type="entry name" value="YycE-like_N"/>
</dbReference>
<dbReference type="InterPro" id="IPR029068">
    <property type="entry name" value="Glyas_Bleomycin-R_OHBP_Dase"/>
</dbReference>
<dbReference type="Gene3D" id="3.10.180.10">
    <property type="entry name" value="2,3-Dihydroxybiphenyl 1,2-Dioxygenase, domain 1"/>
    <property type="match status" value="1"/>
</dbReference>
<feature type="domain" description="VOC" evidence="2">
    <location>
        <begin position="4"/>
        <end position="128"/>
    </location>
</feature>
<dbReference type="InterPro" id="IPR058997">
    <property type="entry name" value="YycE-like_C"/>
</dbReference>
<evidence type="ECO:0000256" key="1">
    <source>
        <dbReference type="SAM" id="MobiDB-lite"/>
    </source>
</evidence>
<dbReference type="EMBL" id="JAHCVI010000002">
    <property type="protein sequence ID" value="KAG7288913.1"/>
    <property type="molecule type" value="Genomic_DNA"/>
</dbReference>
<protein>
    <recommendedName>
        <fullName evidence="2">VOC domain-containing protein</fullName>
    </recommendedName>
</protein>
<evidence type="ECO:0000313" key="3">
    <source>
        <dbReference type="EMBL" id="KAG7288913.1"/>
    </source>
</evidence>
<dbReference type="InterPro" id="IPR037523">
    <property type="entry name" value="VOC_core"/>
</dbReference>
<name>A0AAD4EWH9_9PEZI</name>
<keyword evidence="4" id="KW-1185">Reference proteome</keyword>
<evidence type="ECO:0000259" key="2">
    <source>
        <dbReference type="PROSITE" id="PS51819"/>
    </source>
</evidence>
<organism evidence="3 4">
    <name type="scientific">Staphylotrichum longicolle</name>
    <dbReference type="NCBI Taxonomy" id="669026"/>
    <lineage>
        <taxon>Eukaryota</taxon>
        <taxon>Fungi</taxon>
        <taxon>Dikarya</taxon>
        <taxon>Ascomycota</taxon>
        <taxon>Pezizomycotina</taxon>
        <taxon>Sordariomycetes</taxon>
        <taxon>Sordariomycetidae</taxon>
        <taxon>Sordariales</taxon>
        <taxon>Chaetomiaceae</taxon>
        <taxon>Staphylotrichum</taxon>
    </lineage>
</organism>
<dbReference type="Pfam" id="PF22658">
    <property type="entry name" value="YycE-like_N"/>
    <property type="match status" value="1"/>
</dbReference>
<evidence type="ECO:0000313" key="4">
    <source>
        <dbReference type="Proteomes" id="UP001197093"/>
    </source>
</evidence>
<comment type="caution">
    <text evidence="3">The sequence shown here is derived from an EMBL/GenBank/DDBJ whole genome shotgun (WGS) entry which is preliminary data.</text>
</comment>
<dbReference type="SUPFAM" id="SSF54593">
    <property type="entry name" value="Glyoxalase/Bleomycin resistance protein/Dihydroxybiphenyl dioxygenase"/>
    <property type="match status" value="1"/>
</dbReference>
<accession>A0AAD4EWH9</accession>
<dbReference type="CDD" id="cd06587">
    <property type="entry name" value="VOC"/>
    <property type="match status" value="1"/>
</dbReference>
<dbReference type="Pfam" id="PF22659">
    <property type="entry name" value="YycE-like_C"/>
    <property type="match status" value="1"/>
</dbReference>
<reference evidence="3" key="1">
    <citation type="submission" date="2023-02" db="EMBL/GenBank/DDBJ databases">
        <authorList>
            <person name="Palmer J.M."/>
        </authorList>
    </citation>
    <scope>NUCLEOTIDE SEQUENCE</scope>
    <source>
        <strain evidence="3">FW57</strain>
    </source>
</reference>
<feature type="region of interest" description="Disordered" evidence="1">
    <location>
        <begin position="262"/>
        <end position="281"/>
    </location>
</feature>
<gene>
    <name evidence="3" type="ORF">NEMBOFW57_005273</name>
</gene>